<dbReference type="Proteomes" id="UP000326557">
    <property type="component" value="Unassembled WGS sequence"/>
</dbReference>
<sequence>MLRQLFCSGAVAACNMEVSIAVPSNNAFPGLVLSASMFDTFDAARFTRINLNPYR</sequence>
<dbReference type="AlphaFoldDB" id="A0A5E6R9X2"/>
<accession>A0A5E6R9X2</accession>
<proteinExistence type="predicted"/>
<evidence type="ECO:0000313" key="2">
    <source>
        <dbReference type="Proteomes" id="UP000326557"/>
    </source>
</evidence>
<dbReference type="EMBL" id="CABVHP010000025">
    <property type="protein sequence ID" value="VVO35644.1"/>
    <property type="molecule type" value="Genomic_DNA"/>
</dbReference>
<name>A0A5E6R9X2_PSEFL</name>
<protein>
    <submittedName>
        <fullName evidence="1">Uncharacterized protein</fullName>
    </submittedName>
</protein>
<gene>
    <name evidence="1" type="ORF">PS704_05370</name>
</gene>
<reference evidence="1 2" key="1">
    <citation type="submission" date="2019-09" db="EMBL/GenBank/DDBJ databases">
        <authorList>
            <person name="Chandra G."/>
            <person name="Truman W A."/>
        </authorList>
    </citation>
    <scope>NUCLEOTIDE SEQUENCE [LARGE SCALE GENOMIC DNA]</scope>
    <source>
        <strain evidence="1">PS704</strain>
    </source>
</reference>
<evidence type="ECO:0000313" key="1">
    <source>
        <dbReference type="EMBL" id="VVO35644.1"/>
    </source>
</evidence>
<organism evidence="1 2">
    <name type="scientific">Pseudomonas fluorescens</name>
    <dbReference type="NCBI Taxonomy" id="294"/>
    <lineage>
        <taxon>Bacteria</taxon>
        <taxon>Pseudomonadati</taxon>
        <taxon>Pseudomonadota</taxon>
        <taxon>Gammaproteobacteria</taxon>
        <taxon>Pseudomonadales</taxon>
        <taxon>Pseudomonadaceae</taxon>
        <taxon>Pseudomonas</taxon>
    </lineage>
</organism>